<dbReference type="PANTHER" id="PTHR11552">
    <property type="entry name" value="GLUCOSE-METHANOL-CHOLINE GMC OXIDOREDUCTASE"/>
    <property type="match status" value="1"/>
</dbReference>
<dbReference type="PANTHER" id="PTHR11552:SF147">
    <property type="entry name" value="CHOLINE DEHYDROGENASE, MITOCHONDRIAL"/>
    <property type="match status" value="1"/>
</dbReference>
<dbReference type="Pfam" id="PF05199">
    <property type="entry name" value="GMC_oxred_C"/>
    <property type="match status" value="1"/>
</dbReference>
<dbReference type="PIRSF" id="PIRSF000137">
    <property type="entry name" value="Alcohol_oxidase"/>
    <property type="match status" value="1"/>
</dbReference>
<evidence type="ECO:0000259" key="6">
    <source>
        <dbReference type="PROSITE" id="PS00624"/>
    </source>
</evidence>
<evidence type="ECO:0000313" key="8">
    <source>
        <dbReference type="Proteomes" id="UP001437256"/>
    </source>
</evidence>
<comment type="similarity">
    <text evidence="2">Belongs to the GMC oxidoreductase family.</text>
</comment>
<feature type="chain" id="PRO_5047522378" description="Glucose-methanol-choline oxidoreductase N-terminal domain-containing protein" evidence="5">
    <location>
        <begin position="23"/>
        <end position="594"/>
    </location>
</feature>
<dbReference type="InterPro" id="IPR012132">
    <property type="entry name" value="GMC_OxRdtase"/>
</dbReference>
<comment type="cofactor">
    <cofactor evidence="1">
        <name>FAD</name>
        <dbReference type="ChEBI" id="CHEBI:57692"/>
    </cofactor>
</comment>
<keyword evidence="5" id="KW-0732">Signal</keyword>
<dbReference type="InterPro" id="IPR000172">
    <property type="entry name" value="GMC_OxRdtase_N"/>
</dbReference>
<dbReference type="Gene3D" id="3.30.560.10">
    <property type="entry name" value="Glucose Oxidase, domain 3"/>
    <property type="match status" value="1"/>
</dbReference>
<keyword evidence="3" id="KW-0285">Flavoprotein</keyword>
<dbReference type="Pfam" id="PF00732">
    <property type="entry name" value="GMC_oxred_N"/>
    <property type="match status" value="1"/>
</dbReference>
<evidence type="ECO:0000256" key="3">
    <source>
        <dbReference type="ARBA" id="ARBA00022630"/>
    </source>
</evidence>
<evidence type="ECO:0000256" key="1">
    <source>
        <dbReference type="ARBA" id="ARBA00001974"/>
    </source>
</evidence>
<evidence type="ECO:0000313" key="7">
    <source>
        <dbReference type="EMBL" id="KAL0072248.1"/>
    </source>
</evidence>
<reference evidence="7 8" key="1">
    <citation type="submission" date="2024-05" db="EMBL/GenBank/DDBJ databases">
        <title>A draft genome resource for the thread blight pathogen Marasmius tenuissimus strain MS-2.</title>
        <authorList>
            <person name="Yulfo-Soto G.E."/>
            <person name="Baruah I.K."/>
            <person name="Amoako-Attah I."/>
            <person name="Bukari Y."/>
            <person name="Meinhardt L.W."/>
            <person name="Bailey B.A."/>
            <person name="Cohen S.P."/>
        </authorList>
    </citation>
    <scope>NUCLEOTIDE SEQUENCE [LARGE SCALE GENOMIC DNA]</scope>
    <source>
        <strain evidence="7 8">MS-2</strain>
    </source>
</reference>
<feature type="domain" description="Glucose-methanol-choline oxidoreductase N-terminal" evidence="6">
    <location>
        <begin position="307"/>
        <end position="321"/>
    </location>
</feature>
<keyword evidence="8" id="KW-1185">Reference proteome</keyword>
<feature type="signal peptide" evidence="5">
    <location>
        <begin position="1"/>
        <end position="22"/>
    </location>
</feature>
<sequence length="594" mass="64691">MLRSAFPITLAVFILLVPASLCVLLERFEDLERSEFDFIVVGGGTAGNTIANRLTENPAHHVLVLEAGGTNENILISMVPGLCNSTMGTEIDWKYIGQAGPALNRDILVPRGFILGGSSSINCMVYTRGSRDDWDRYANVTGDDGWSWDNIQPYIRKNERFTTPADRHDTTGEFDPAAHGFNGINSVTLSGFRHQIDTHVIQASKLEANDSDYRFVLDMNSGDQLGVGFGQSTVSNGTRSSSATSYLAEQFIIRPNLHVLLHAHVTHILPTNLSEDLLSLRSVEFSQDFGDTVHVVNASKEVILSAGSVASPQILMNSGIGDSDVLERLGITTLRNLPSVGQNLMEHPAIAVPWVVTANDTQGEATRNATLAAEQLRQWNETRSGPLVDGPGLDMGWIRLPDNASIFERFEDPSPGPNTGHLEIKFINDGSTNQGQPLNLVGSNPALLCATSRGFVTLNTSNPFDHPIINLNLVGSEFDLFALREGIRSVRRFMTSPAFDGFVLSTPVNMTTDEELDEYIKANVKASFHLVGTVMMSSKDSDRGVLDPDLRVKGVEGLRVVDSSIFPFVPAAHTQAPTYIVAERGADLIKAFWA</sequence>
<dbReference type="SUPFAM" id="SSF51905">
    <property type="entry name" value="FAD/NAD(P)-binding domain"/>
    <property type="match status" value="1"/>
</dbReference>
<proteinExistence type="inferred from homology"/>
<evidence type="ECO:0000256" key="5">
    <source>
        <dbReference type="SAM" id="SignalP"/>
    </source>
</evidence>
<evidence type="ECO:0000256" key="4">
    <source>
        <dbReference type="ARBA" id="ARBA00022827"/>
    </source>
</evidence>
<dbReference type="Gene3D" id="3.50.50.60">
    <property type="entry name" value="FAD/NAD(P)-binding domain"/>
    <property type="match status" value="1"/>
</dbReference>
<dbReference type="PROSITE" id="PS00624">
    <property type="entry name" value="GMC_OXRED_2"/>
    <property type="match status" value="1"/>
</dbReference>
<dbReference type="InterPro" id="IPR007867">
    <property type="entry name" value="GMC_OxRtase_C"/>
</dbReference>
<name>A0ABR3AF91_9AGAR</name>
<organism evidence="7 8">
    <name type="scientific">Marasmius tenuissimus</name>
    <dbReference type="NCBI Taxonomy" id="585030"/>
    <lineage>
        <taxon>Eukaryota</taxon>
        <taxon>Fungi</taxon>
        <taxon>Dikarya</taxon>
        <taxon>Basidiomycota</taxon>
        <taxon>Agaricomycotina</taxon>
        <taxon>Agaricomycetes</taxon>
        <taxon>Agaricomycetidae</taxon>
        <taxon>Agaricales</taxon>
        <taxon>Marasmiineae</taxon>
        <taxon>Marasmiaceae</taxon>
        <taxon>Marasmius</taxon>
    </lineage>
</organism>
<protein>
    <recommendedName>
        <fullName evidence="6">Glucose-methanol-choline oxidoreductase N-terminal domain-containing protein</fullName>
    </recommendedName>
</protein>
<dbReference type="InterPro" id="IPR036188">
    <property type="entry name" value="FAD/NAD-bd_sf"/>
</dbReference>
<dbReference type="SUPFAM" id="SSF54373">
    <property type="entry name" value="FAD-linked reductases, C-terminal domain"/>
    <property type="match status" value="1"/>
</dbReference>
<keyword evidence="4" id="KW-0274">FAD</keyword>
<accession>A0ABR3AF91</accession>
<gene>
    <name evidence="7" type="ORF">AAF712_000008</name>
</gene>
<dbReference type="EMBL" id="JBBXMP010000001">
    <property type="protein sequence ID" value="KAL0072248.1"/>
    <property type="molecule type" value="Genomic_DNA"/>
</dbReference>
<comment type="caution">
    <text evidence="7">The sequence shown here is derived from an EMBL/GenBank/DDBJ whole genome shotgun (WGS) entry which is preliminary data.</text>
</comment>
<evidence type="ECO:0000256" key="2">
    <source>
        <dbReference type="ARBA" id="ARBA00010790"/>
    </source>
</evidence>
<dbReference type="Proteomes" id="UP001437256">
    <property type="component" value="Unassembled WGS sequence"/>
</dbReference>